<dbReference type="AlphaFoldDB" id="A0A090D1B7"/>
<accession>A0A090D1B7</accession>
<gene>
    <name evidence="1" type="ORF">CSEC_0882</name>
</gene>
<evidence type="ECO:0000313" key="2">
    <source>
        <dbReference type="Proteomes" id="UP000031552"/>
    </source>
</evidence>
<dbReference type="Proteomes" id="UP000031552">
    <property type="component" value="Unassembled WGS sequence"/>
</dbReference>
<dbReference type="STRING" id="1437425.CSEC_0882"/>
<reference evidence="1" key="2">
    <citation type="submission" date="2014-09" db="EMBL/GenBank/DDBJ databases">
        <title>Criblamydia sequanensis harbors a mega-plasmid encoding arsenite resistance.</title>
        <authorList>
            <person name="Bertelli C."/>
            <person name="Goesmann A."/>
            <person name="Greub G."/>
        </authorList>
    </citation>
    <scope>NUCLEOTIDE SEQUENCE [LARGE SCALE GENOMIC DNA]</scope>
    <source>
        <strain evidence="1">CRIB-18</strain>
    </source>
</reference>
<evidence type="ECO:0000313" key="1">
    <source>
        <dbReference type="EMBL" id="CDR33710.1"/>
    </source>
</evidence>
<sequence>MNEVSIPKMPVELFDMIGGLVIDRSSKKKLYSNIHSFLTLSFSNFLIPAKTTEDRKEFISNVNQTLFKYSLQSRKVAFLDLKLDSYEQKISFLRRYKELLGAVEFEIPLYSIEEVEKLCKEAELTRISLKGKISLSNSFERLQSLPKIERLKLRDPITELVEIGYLKSLGASLLSIRIGRALNNSLSLKGLNSLKIESFRTCKDITLSPPGKNPETFPYLKKLAFRSSHNSFLRGYLKNSDIEKLIIMRLIPSPIASDQLETLKNLTTLFIKDAYPLQENEYLKLPHRLRKLTVVSKRAIIDPDYFNQATHLKALDISLYEVADVKFLKPTLKTLILNMKELSFKDLETVLPTLNLKHLTLKRLKAPSDFFKKLKSQKHLRTLCLEKSRNIDLEELSNFIKKVKLRHLSLKMTSVVGSFSKSFKGVFLYSLDVSQTTICIKDLTLAYLKKLTISVKQDFVAAVGKEINLTDPDNLAILRKINGLKVVTQNDRLLRM</sequence>
<dbReference type="SUPFAM" id="SSF52058">
    <property type="entry name" value="L domain-like"/>
    <property type="match status" value="1"/>
</dbReference>
<dbReference type="EMBL" id="CCEJ010000003">
    <property type="protein sequence ID" value="CDR33710.1"/>
    <property type="molecule type" value="Genomic_DNA"/>
</dbReference>
<reference evidence="1" key="1">
    <citation type="submission" date="2013-12" db="EMBL/GenBank/DDBJ databases">
        <authorList>
            <person name="Linke B."/>
        </authorList>
    </citation>
    <scope>NUCLEOTIDE SEQUENCE [LARGE SCALE GENOMIC DNA]</scope>
    <source>
        <strain evidence="1">CRIB-18</strain>
    </source>
</reference>
<proteinExistence type="predicted"/>
<keyword evidence="2" id="KW-1185">Reference proteome</keyword>
<comment type="caution">
    <text evidence="1">The sequence shown here is derived from an EMBL/GenBank/DDBJ whole genome shotgun (WGS) entry which is preliminary data.</text>
</comment>
<protein>
    <submittedName>
        <fullName evidence="1">Uncharacterized protein</fullName>
    </submittedName>
</protein>
<dbReference type="RefSeq" id="WP_041017146.1">
    <property type="nucleotide sequence ID" value="NZ_CCEJ010000003.1"/>
</dbReference>
<name>A0A090D1B7_9BACT</name>
<organism evidence="1 2">
    <name type="scientific">Candidatus Criblamydia sequanensis CRIB-18</name>
    <dbReference type="NCBI Taxonomy" id="1437425"/>
    <lineage>
        <taxon>Bacteria</taxon>
        <taxon>Pseudomonadati</taxon>
        <taxon>Chlamydiota</taxon>
        <taxon>Chlamydiia</taxon>
        <taxon>Parachlamydiales</taxon>
        <taxon>Candidatus Criblamydiaceae</taxon>
        <taxon>Candidatus Criblamydia</taxon>
    </lineage>
</organism>